<accession>A0A8J5JX86</accession>
<sequence length="154" mass="17435">MSRSGTTVTTSDVKRKIESLRNQHRRELRKMQEEKKSGAGTEDIYIPTLWCFDALHFLIDGDTIRQSVSNMDTHTTEEMSEVHSDHEIFNDPLLLGLDDNPPATVTGSATPTVSRMATPTVSRRLQNQILVNPHPHRQQVNDRPKGFLTMLIIS</sequence>
<dbReference type="PANTHER" id="PTHR21505:SF8">
    <property type="entry name" value="DPT-YFP REPRESSOR BY OVEREXPRESSION, ISOFORM D-RELATED"/>
    <property type="match status" value="1"/>
</dbReference>
<proteinExistence type="predicted"/>
<feature type="compositionally biased region" description="Polar residues" evidence="1">
    <location>
        <begin position="1"/>
        <end position="11"/>
    </location>
</feature>
<organism evidence="3 4">
    <name type="scientific">Homarus americanus</name>
    <name type="common">American lobster</name>
    <dbReference type="NCBI Taxonomy" id="6706"/>
    <lineage>
        <taxon>Eukaryota</taxon>
        <taxon>Metazoa</taxon>
        <taxon>Ecdysozoa</taxon>
        <taxon>Arthropoda</taxon>
        <taxon>Crustacea</taxon>
        <taxon>Multicrustacea</taxon>
        <taxon>Malacostraca</taxon>
        <taxon>Eumalacostraca</taxon>
        <taxon>Eucarida</taxon>
        <taxon>Decapoda</taxon>
        <taxon>Pleocyemata</taxon>
        <taxon>Astacidea</taxon>
        <taxon>Nephropoidea</taxon>
        <taxon>Nephropidae</taxon>
        <taxon>Homarus</taxon>
    </lineage>
</organism>
<feature type="compositionally biased region" description="Basic and acidic residues" evidence="1">
    <location>
        <begin position="12"/>
        <end position="21"/>
    </location>
</feature>
<reference evidence="3" key="1">
    <citation type="journal article" date="2021" name="Sci. Adv.">
        <title>The American lobster genome reveals insights on longevity, neural, and immune adaptations.</title>
        <authorList>
            <person name="Polinski J.M."/>
            <person name="Zimin A.V."/>
            <person name="Clark K.F."/>
            <person name="Kohn A.B."/>
            <person name="Sadowski N."/>
            <person name="Timp W."/>
            <person name="Ptitsyn A."/>
            <person name="Khanna P."/>
            <person name="Romanova D.Y."/>
            <person name="Williams P."/>
            <person name="Greenwood S.J."/>
            <person name="Moroz L.L."/>
            <person name="Walt D.R."/>
            <person name="Bodnar A.G."/>
        </authorList>
    </citation>
    <scope>NUCLEOTIDE SEQUENCE</scope>
    <source>
        <strain evidence="3">GMGI-L3</strain>
    </source>
</reference>
<gene>
    <name evidence="3" type="ORF">Hamer_G019082</name>
</gene>
<evidence type="ECO:0000313" key="4">
    <source>
        <dbReference type="Proteomes" id="UP000747542"/>
    </source>
</evidence>
<dbReference type="PANTHER" id="PTHR21505">
    <property type="entry name" value="MADF DOMAIN-CONTAINING PROTEIN-RELATED"/>
    <property type="match status" value="1"/>
</dbReference>
<evidence type="ECO:0000256" key="1">
    <source>
        <dbReference type="SAM" id="MobiDB-lite"/>
    </source>
</evidence>
<dbReference type="Pfam" id="PF10545">
    <property type="entry name" value="MADF_DNA_bdg"/>
    <property type="match status" value="1"/>
</dbReference>
<name>A0A8J5JX86_HOMAM</name>
<evidence type="ECO:0000313" key="3">
    <source>
        <dbReference type="EMBL" id="KAG7163818.1"/>
    </source>
</evidence>
<dbReference type="Proteomes" id="UP000747542">
    <property type="component" value="Unassembled WGS sequence"/>
</dbReference>
<feature type="domain" description="MADF" evidence="2">
    <location>
        <begin position="5"/>
        <end position="58"/>
    </location>
</feature>
<comment type="caution">
    <text evidence="3">The sequence shown here is derived from an EMBL/GenBank/DDBJ whole genome shotgun (WGS) entry which is preliminary data.</text>
</comment>
<dbReference type="AlphaFoldDB" id="A0A8J5JX86"/>
<keyword evidence="4" id="KW-1185">Reference proteome</keyword>
<evidence type="ECO:0000259" key="2">
    <source>
        <dbReference type="Pfam" id="PF10545"/>
    </source>
</evidence>
<dbReference type="InterPro" id="IPR006578">
    <property type="entry name" value="MADF-dom"/>
</dbReference>
<feature type="region of interest" description="Disordered" evidence="1">
    <location>
        <begin position="1"/>
        <end position="39"/>
    </location>
</feature>
<dbReference type="EMBL" id="JAHLQT010026149">
    <property type="protein sequence ID" value="KAG7163818.1"/>
    <property type="molecule type" value="Genomic_DNA"/>
</dbReference>
<protein>
    <submittedName>
        <fullName evidence="3">Putative Alcohol dehydrogenase transcription factor Myb/SANT-like-containing protein 31</fullName>
    </submittedName>
</protein>